<keyword evidence="2" id="KW-1185">Reference proteome</keyword>
<name>A0A6A5ZTE8_9PLEO</name>
<gene>
    <name evidence="1" type="ORF">BDV96DRAFT_138925</name>
</gene>
<proteinExistence type="predicted"/>
<dbReference type="Proteomes" id="UP000799770">
    <property type="component" value="Unassembled WGS sequence"/>
</dbReference>
<protein>
    <submittedName>
        <fullName evidence="1">Uncharacterized protein</fullName>
    </submittedName>
</protein>
<sequence>MGESEEEGLESTWICKAWFCEHLGWILSVYGTGWDGMGGRWWLWKHLTPNALFDSYRHRCAGTKIHAPTILFKFERRGRWVRNQPYSVKQATHLLTQLVFSAATSFLRVTRDQDHSVLPSSAFEGTRDVLPNFVAHRIASHHHSFPFISSTPNLHP</sequence>
<evidence type="ECO:0000313" key="1">
    <source>
        <dbReference type="EMBL" id="KAF2122143.1"/>
    </source>
</evidence>
<dbReference type="EMBL" id="ML977311">
    <property type="protein sequence ID" value="KAF2122143.1"/>
    <property type="molecule type" value="Genomic_DNA"/>
</dbReference>
<reference evidence="1" key="1">
    <citation type="journal article" date="2020" name="Stud. Mycol.">
        <title>101 Dothideomycetes genomes: a test case for predicting lifestyles and emergence of pathogens.</title>
        <authorList>
            <person name="Haridas S."/>
            <person name="Albert R."/>
            <person name="Binder M."/>
            <person name="Bloem J."/>
            <person name="Labutti K."/>
            <person name="Salamov A."/>
            <person name="Andreopoulos B."/>
            <person name="Baker S."/>
            <person name="Barry K."/>
            <person name="Bills G."/>
            <person name="Bluhm B."/>
            <person name="Cannon C."/>
            <person name="Castanera R."/>
            <person name="Culley D."/>
            <person name="Daum C."/>
            <person name="Ezra D."/>
            <person name="Gonzalez J."/>
            <person name="Henrissat B."/>
            <person name="Kuo A."/>
            <person name="Liang C."/>
            <person name="Lipzen A."/>
            <person name="Lutzoni F."/>
            <person name="Magnuson J."/>
            <person name="Mondo S."/>
            <person name="Nolan M."/>
            <person name="Ohm R."/>
            <person name="Pangilinan J."/>
            <person name="Park H.-J."/>
            <person name="Ramirez L."/>
            <person name="Alfaro M."/>
            <person name="Sun H."/>
            <person name="Tritt A."/>
            <person name="Yoshinaga Y."/>
            <person name="Zwiers L.-H."/>
            <person name="Turgeon B."/>
            <person name="Goodwin S."/>
            <person name="Spatafora J."/>
            <person name="Crous P."/>
            <person name="Grigoriev I."/>
        </authorList>
    </citation>
    <scope>NUCLEOTIDE SEQUENCE</scope>
    <source>
        <strain evidence="1">CBS 627.86</strain>
    </source>
</reference>
<evidence type="ECO:0000313" key="2">
    <source>
        <dbReference type="Proteomes" id="UP000799770"/>
    </source>
</evidence>
<accession>A0A6A5ZTE8</accession>
<organism evidence="1 2">
    <name type="scientific">Lophiotrema nucula</name>
    <dbReference type="NCBI Taxonomy" id="690887"/>
    <lineage>
        <taxon>Eukaryota</taxon>
        <taxon>Fungi</taxon>
        <taxon>Dikarya</taxon>
        <taxon>Ascomycota</taxon>
        <taxon>Pezizomycotina</taxon>
        <taxon>Dothideomycetes</taxon>
        <taxon>Pleosporomycetidae</taxon>
        <taxon>Pleosporales</taxon>
        <taxon>Lophiotremataceae</taxon>
        <taxon>Lophiotrema</taxon>
    </lineage>
</organism>
<dbReference type="AlphaFoldDB" id="A0A6A5ZTE8"/>